<evidence type="ECO:0000256" key="1">
    <source>
        <dbReference type="ARBA" id="ARBA00004202"/>
    </source>
</evidence>
<dbReference type="CDD" id="cd03215">
    <property type="entry name" value="ABC_Carb_Monos_II"/>
    <property type="match status" value="1"/>
</dbReference>
<protein>
    <submittedName>
        <fullName evidence="11">Ribose ABC transporter ATP-binding protein</fullName>
    </submittedName>
</protein>
<dbReference type="STRING" id="441119.SAMN04488047_1288"/>
<evidence type="ECO:0000256" key="8">
    <source>
        <dbReference type="ARBA" id="ARBA00022967"/>
    </source>
</evidence>
<keyword evidence="6" id="KW-0547">Nucleotide-binding</keyword>
<dbReference type="EMBL" id="FOXA01000028">
    <property type="protein sequence ID" value="SFQ03494.1"/>
    <property type="molecule type" value="Genomic_DNA"/>
</dbReference>
<gene>
    <name evidence="11" type="ORF">SAMN04488047_1288</name>
</gene>
<reference evidence="11 12" key="1">
    <citation type="submission" date="2016-10" db="EMBL/GenBank/DDBJ databases">
        <authorList>
            <person name="de Groot N.N."/>
        </authorList>
    </citation>
    <scope>NUCLEOTIDE SEQUENCE [LARGE SCALE GENOMIC DNA]</scope>
    <source>
        <strain evidence="11 12">DSM 19547</strain>
    </source>
</reference>
<dbReference type="PROSITE" id="PS50893">
    <property type="entry name" value="ABC_TRANSPORTER_2"/>
    <property type="match status" value="2"/>
</dbReference>
<dbReference type="CDD" id="cd03216">
    <property type="entry name" value="ABC_Carb_Monos_I"/>
    <property type="match status" value="1"/>
</dbReference>
<evidence type="ECO:0000256" key="2">
    <source>
        <dbReference type="ARBA" id="ARBA00022448"/>
    </source>
</evidence>
<dbReference type="PROSITE" id="PS00211">
    <property type="entry name" value="ABC_TRANSPORTER_1"/>
    <property type="match status" value="1"/>
</dbReference>
<keyword evidence="3" id="KW-1003">Cell membrane</keyword>
<dbReference type="FunFam" id="3.40.50.300:FF:000127">
    <property type="entry name" value="Ribose import ATP-binding protein RbsA"/>
    <property type="match status" value="1"/>
</dbReference>
<evidence type="ECO:0000256" key="5">
    <source>
        <dbReference type="ARBA" id="ARBA00022737"/>
    </source>
</evidence>
<evidence type="ECO:0000259" key="10">
    <source>
        <dbReference type="PROSITE" id="PS50893"/>
    </source>
</evidence>
<dbReference type="InterPro" id="IPR017871">
    <property type="entry name" value="ABC_transporter-like_CS"/>
</dbReference>
<evidence type="ECO:0000256" key="4">
    <source>
        <dbReference type="ARBA" id="ARBA00022597"/>
    </source>
</evidence>
<keyword evidence="9" id="KW-0472">Membrane</keyword>
<keyword evidence="5" id="KW-0677">Repeat</keyword>
<evidence type="ECO:0000256" key="7">
    <source>
        <dbReference type="ARBA" id="ARBA00022840"/>
    </source>
</evidence>
<dbReference type="OrthoDB" id="9805029at2"/>
<evidence type="ECO:0000256" key="9">
    <source>
        <dbReference type="ARBA" id="ARBA00023136"/>
    </source>
</evidence>
<sequence>MTDELLQAQALRKQFGNNVVLRDVDLSVGRGEVHAIVGENGAGKSTLIKILGGVHRADGGTMKLEGRELILNSPQAALDQGIVVIHQELSLAPDLTTEENIFLGHFPRNALGLLDRRRMRERTRELLDRLSIEIDPTVPVGQLSIAQQQMIEIAKAISVEAKMLVLDEPTAVLDANRVDTLFDLVERLKAQGIGIVFISHHLEEIFRIADRVTVLRDGERTGTSDVSAIDQDWLVSKMIGREFEAHHTQARGMGEVALELEELSSEGAFENVSFSVRAGEIVGLAGLIGAGRTEVAQAIFGVRPHSSGQMKVFGRPTRFSGPGAAKRQGIAYVSEDRKAFGLLPNRPVRENATISNLARFRSLGLLRLDRERAFVREQIEQLDIRLPSMQAEISTLSGGNQQKVLLGRALAGRPRVLIFDEPTRGVDIGAKREIYRFIEELAEDGVAIIVISSEMEEVLRLSDRVLVMRGGRVAAELPRGEATEESVMRAASLD</sequence>
<dbReference type="Proteomes" id="UP000199356">
    <property type="component" value="Unassembled WGS sequence"/>
</dbReference>
<dbReference type="InterPro" id="IPR003439">
    <property type="entry name" value="ABC_transporter-like_ATP-bd"/>
</dbReference>
<keyword evidence="7 11" id="KW-0067">ATP-binding</keyword>
<feature type="domain" description="ABC transporter" evidence="10">
    <location>
        <begin position="6"/>
        <end position="242"/>
    </location>
</feature>
<keyword evidence="2" id="KW-0813">Transport</keyword>
<dbReference type="Gene3D" id="3.40.50.300">
    <property type="entry name" value="P-loop containing nucleotide triphosphate hydrolases"/>
    <property type="match status" value="2"/>
</dbReference>
<dbReference type="InterPro" id="IPR003593">
    <property type="entry name" value="AAA+_ATPase"/>
</dbReference>
<dbReference type="SMART" id="SM00382">
    <property type="entry name" value="AAA"/>
    <property type="match status" value="2"/>
</dbReference>
<evidence type="ECO:0000256" key="6">
    <source>
        <dbReference type="ARBA" id="ARBA00022741"/>
    </source>
</evidence>
<keyword evidence="8" id="KW-1278">Translocase</keyword>
<dbReference type="Pfam" id="PF00005">
    <property type="entry name" value="ABC_tran"/>
    <property type="match status" value="2"/>
</dbReference>
<keyword evidence="4" id="KW-0762">Sugar transport</keyword>
<feature type="domain" description="ABC transporter" evidence="10">
    <location>
        <begin position="248"/>
        <end position="493"/>
    </location>
</feature>
<keyword evidence="12" id="KW-1185">Reference proteome</keyword>
<name>A0A1I5V7I1_9RHOB</name>
<dbReference type="PANTHER" id="PTHR43790">
    <property type="entry name" value="CARBOHYDRATE TRANSPORT ATP-BINDING PROTEIN MG119-RELATED"/>
    <property type="match status" value="1"/>
</dbReference>
<dbReference type="RefSeq" id="WP_093425074.1">
    <property type="nucleotide sequence ID" value="NZ_FOXA01000028.1"/>
</dbReference>
<accession>A0A1I5V7I1</accession>
<evidence type="ECO:0000313" key="11">
    <source>
        <dbReference type="EMBL" id="SFQ03494.1"/>
    </source>
</evidence>
<comment type="subcellular location">
    <subcellularLocation>
        <location evidence="1">Cell membrane</location>
        <topology evidence="1">Peripheral membrane protein</topology>
    </subcellularLocation>
</comment>
<dbReference type="GO" id="GO:0005886">
    <property type="term" value="C:plasma membrane"/>
    <property type="evidence" value="ECO:0007669"/>
    <property type="project" value="UniProtKB-SubCell"/>
</dbReference>
<dbReference type="PANTHER" id="PTHR43790:SF9">
    <property type="entry name" value="GALACTOFURANOSE TRANSPORTER ATP-BINDING PROTEIN YTFR"/>
    <property type="match status" value="1"/>
</dbReference>
<evidence type="ECO:0000313" key="12">
    <source>
        <dbReference type="Proteomes" id="UP000199356"/>
    </source>
</evidence>
<dbReference type="GO" id="GO:0005524">
    <property type="term" value="F:ATP binding"/>
    <property type="evidence" value="ECO:0007669"/>
    <property type="project" value="UniProtKB-KW"/>
</dbReference>
<dbReference type="InterPro" id="IPR027417">
    <property type="entry name" value="P-loop_NTPase"/>
</dbReference>
<dbReference type="InterPro" id="IPR050107">
    <property type="entry name" value="ABC_carbohydrate_import_ATPase"/>
</dbReference>
<dbReference type="AlphaFoldDB" id="A0A1I5V7I1"/>
<organism evidence="11 12">
    <name type="scientific">Tranquillimonas alkanivorans</name>
    <dbReference type="NCBI Taxonomy" id="441119"/>
    <lineage>
        <taxon>Bacteria</taxon>
        <taxon>Pseudomonadati</taxon>
        <taxon>Pseudomonadota</taxon>
        <taxon>Alphaproteobacteria</taxon>
        <taxon>Rhodobacterales</taxon>
        <taxon>Roseobacteraceae</taxon>
        <taxon>Tranquillimonas</taxon>
    </lineage>
</organism>
<proteinExistence type="predicted"/>
<evidence type="ECO:0000256" key="3">
    <source>
        <dbReference type="ARBA" id="ARBA00022475"/>
    </source>
</evidence>
<dbReference type="GO" id="GO:0016887">
    <property type="term" value="F:ATP hydrolysis activity"/>
    <property type="evidence" value="ECO:0007669"/>
    <property type="project" value="InterPro"/>
</dbReference>
<dbReference type="SUPFAM" id="SSF52540">
    <property type="entry name" value="P-loop containing nucleoside triphosphate hydrolases"/>
    <property type="match status" value="2"/>
</dbReference>